<dbReference type="InterPro" id="IPR053853">
    <property type="entry name" value="FitA-like_RHH"/>
</dbReference>
<proteinExistence type="predicted"/>
<gene>
    <name evidence="2" type="ORF">YM304_13740</name>
</gene>
<dbReference type="AlphaFoldDB" id="A0A6C7EAM8"/>
<reference evidence="2 3" key="1">
    <citation type="journal article" date="2013" name="Int. J. Syst. Evol. Microbiol.">
        <title>Ilumatobacter nonamiense sp. nov. and Ilumatobacter coccineum sp. nov., isolated from seashore sand.</title>
        <authorList>
            <person name="Matsumoto A."/>
            <person name="Kasai H."/>
            <person name="Matsuo Y."/>
            <person name="Shizuri Y."/>
            <person name="Ichikawa N."/>
            <person name="Fujita N."/>
            <person name="Omura S."/>
            <person name="Takahashi Y."/>
        </authorList>
    </citation>
    <scope>NUCLEOTIDE SEQUENCE [LARGE SCALE GENOMIC DNA]</scope>
    <source>
        <strain evidence="3">NBRC 103263 / KCTC 29153 / YM16-304</strain>
    </source>
</reference>
<name>A0A6C7EAM8_ILUCY</name>
<keyword evidence="3" id="KW-1185">Reference proteome</keyword>
<evidence type="ECO:0000313" key="3">
    <source>
        <dbReference type="Proteomes" id="UP000011863"/>
    </source>
</evidence>
<dbReference type="GO" id="GO:0006355">
    <property type="term" value="P:regulation of DNA-templated transcription"/>
    <property type="evidence" value="ECO:0007669"/>
    <property type="project" value="InterPro"/>
</dbReference>
<protein>
    <recommendedName>
        <fullName evidence="1">Antitoxin FitA-like ribbon-helix-helix domain-containing protein</fullName>
    </recommendedName>
</protein>
<dbReference type="Pfam" id="PF22513">
    <property type="entry name" value="FitA-like_RHH"/>
    <property type="match status" value="1"/>
</dbReference>
<feature type="domain" description="Antitoxin FitA-like ribbon-helix-helix" evidence="1">
    <location>
        <begin position="7"/>
        <end position="36"/>
    </location>
</feature>
<dbReference type="SUPFAM" id="SSF47598">
    <property type="entry name" value="Ribbon-helix-helix"/>
    <property type="match status" value="1"/>
</dbReference>
<dbReference type="KEGG" id="aym:YM304_13740"/>
<dbReference type="Proteomes" id="UP000011863">
    <property type="component" value="Chromosome"/>
</dbReference>
<evidence type="ECO:0000259" key="1">
    <source>
        <dbReference type="Pfam" id="PF22513"/>
    </source>
</evidence>
<accession>A0A6C7EAM8</accession>
<dbReference type="InterPro" id="IPR010985">
    <property type="entry name" value="Ribbon_hlx_hlx"/>
</dbReference>
<dbReference type="EMBL" id="AP012057">
    <property type="protein sequence ID" value="BAN01688.1"/>
    <property type="molecule type" value="Genomic_DNA"/>
</dbReference>
<sequence>MHTASMPNVLIRDLPADVHARLQQRAEAAGQSLQQYLTGELSRIAHTPTLPDVLARIEQRSGGRVGFDDAVDDLAEERATR</sequence>
<organism evidence="2 3">
    <name type="scientific">Ilumatobacter coccineus (strain NBRC 103263 / KCTC 29153 / YM16-304)</name>
    <dbReference type="NCBI Taxonomy" id="1313172"/>
    <lineage>
        <taxon>Bacteria</taxon>
        <taxon>Bacillati</taxon>
        <taxon>Actinomycetota</taxon>
        <taxon>Acidimicrobiia</taxon>
        <taxon>Acidimicrobiales</taxon>
        <taxon>Ilumatobacteraceae</taxon>
        <taxon>Ilumatobacter</taxon>
    </lineage>
</organism>
<evidence type="ECO:0000313" key="2">
    <source>
        <dbReference type="EMBL" id="BAN01688.1"/>
    </source>
</evidence>